<gene>
    <name evidence="1" type="ORF">NDU88_001258</name>
</gene>
<dbReference type="EMBL" id="JANPWB010000001">
    <property type="protein sequence ID" value="KAJ1213625.1"/>
    <property type="molecule type" value="Genomic_DNA"/>
</dbReference>
<accession>A0AAV7WLE4</accession>
<reference evidence="1" key="1">
    <citation type="journal article" date="2022" name="bioRxiv">
        <title>Sequencing and chromosome-scale assembly of the giantPleurodeles waltlgenome.</title>
        <authorList>
            <person name="Brown T."/>
            <person name="Elewa A."/>
            <person name="Iarovenko S."/>
            <person name="Subramanian E."/>
            <person name="Araus A.J."/>
            <person name="Petzold A."/>
            <person name="Susuki M."/>
            <person name="Suzuki K.-i.T."/>
            <person name="Hayashi T."/>
            <person name="Toyoda A."/>
            <person name="Oliveira C."/>
            <person name="Osipova E."/>
            <person name="Leigh N.D."/>
            <person name="Simon A."/>
            <person name="Yun M.H."/>
        </authorList>
    </citation>
    <scope>NUCLEOTIDE SEQUENCE</scope>
    <source>
        <strain evidence="1">20211129_DDA</strain>
        <tissue evidence="1">Liver</tissue>
    </source>
</reference>
<evidence type="ECO:0000313" key="1">
    <source>
        <dbReference type="EMBL" id="KAJ1213625.1"/>
    </source>
</evidence>
<organism evidence="1 2">
    <name type="scientific">Pleurodeles waltl</name>
    <name type="common">Iberian ribbed newt</name>
    <dbReference type="NCBI Taxonomy" id="8319"/>
    <lineage>
        <taxon>Eukaryota</taxon>
        <taxon>Metazoa</taxon>
        <taxon>Chordata</taxon>
        <taxon>Craniata</taxon>
        <taxon>Vertebrata</taxon>
        <taxon>Euteleostomi</taxon>
        <taxon>Amphibia</taxon>
        <taxon>Batrachia</taxon>
        <taxon>Caudata</taxon>
        <taxon>Salamandroidea</taxon>
        <taxon>Salamandridae</taxon>
        <taxon>Pleurodelinae</taxon>
        <taxon>Pleurodeles</taxon>
    </lineage>
</organism>
<protein>
    <submittedName>
        <fullName evidence="1">Uncharacterized protein</fullName>
    </submittedName>
</protein>
<sequence>MGYPPVNQSATLPVSGAAQLGKHRDENLLLYLGLQMEAPALRHDDLWVFAGPPTSLQGLLTWSTLCGILKCLTVFARGLRAQEKG</sequence>
<proteinExistence type="predicted"/>
<evidence type="ECO:0000313" key="2">
    <source>
        <dbReference type="Proteomes" id="UP001066276"/>
    </source>
</evidence>
<dbReference type="Proteomes" id="UP001066276">
    <property type="component" value="Chromosome 1_1"/>
</dbReference>
<name>A0AAV7WLE4_PLEWA</name>
<comment type="caution">
    <text evidence="1">The sequence shown here is derived from an EMBL/GenBank/DDBJ whole genome shotgun (WGS) entry which is preliminary data.</text>
</comment>
<dbReference type="AlphaFoldDB" id="A0AAV7WLE4"/>
<keyword evidence="2" id="KW-1185">Reference proteome</keyword>